<proteinExistence type="predicted"/>
<protein>
    <submittedName>
        <fullName evidence="1">Uncharacterized protein</fullName>
    </submittedName>
</protein>
<dbReference type="EMBL" id="LR796175">
    <property type="protein sequence ID" value="CAB4123884.1"/>
    <property type="molecule type" value="Genomic_DNA"/>
</dbReference>
<name>A0A6J5KNB9_9CAUD</name>
<organism evidence="1">
    <name type="scientific">uncultured Caudovirales phage</name>
    <dbReference type="NCBI Taxonomy" id="2100421"/>
    <lineage>
        <taxon>Viruses</taxon>
        <taxon>Duplodnaviria</taxon>
        <taxon>Heunggongvirae</taxon>
        <taxon>Uroviricota</taxon>
        <taxon>Caudoviricetes</taxon>
        <taxon>Peduoviridae</taxon>
        <taxon>Maltschvirus</taxon>
        <taxon>Maltschvirus maltsch</taxon>
    </lineage>
</organism>
<sequence>MTARYPNSAVLFNYRHDVTDLVQAADVNILYDEVTAATTVLGLNPQASANWGTTVTLNTSTTDWSGSNGVAGRLQNIENGLYTAYTSRVSSLGGSTVIPSDVSTVGLVIKSRSSQTADLFQAQLSDGTVVTKIDSSGVLSVNGNTAATLNGTETLTNKTLSGAIISGSSNTVTNLAPASVVVTSGTNIQQYVDAKPTGFYQSTAPTGTIPTGSIWMDSSSSITAFDATNFLTQSSPSVAPTVAGYRKVYSSTSAPTSSDGANGDIWVQYI</sequence>
<evidence type="ECO:0000313" key="1">
    <source>
        <dbReference type="EMBL" id="CAB4123884.1"/>
    </source>
</evidence>
<reference evidence="1" key="1">
    <citation type="submission" date="2020-04" db="EMBL/GenBank/DDBJ databases">
        <authorList>
            <person name="Chiriac C."/>
            <person name="Salcher M."/>
            <person name="Ghai R."/>
            <person name="Kavagutti S V."/>
        </authorList>
    </citation>
    <scope>NUCLEOTIDE SEQUENCE</scope>
</reference>
<accession>A0A6J5KNB9</accession>
<gene>
    <name evidence="1" type="ORF">UFOVP45_48</name>
</gene>